<evidence type="ECO:0000313" key="2">
    <source>
        <dbReference type="EMBL" id="MBB3839606.1"/>
    </source>
</evidence>
<feature type="transmembrane region" description="Helical" evidence="1">
    <location>
        <begin position="12"/>
        <end position="30"/>
    </location>
</feature>
<keyword evidence="1" id="KW-1133">Transmembrane helix</keyword>
<accession>A0A7W5ZPF5</accession>
<protein>
    <recommendedName>
        <fullName evidence="4">O-antigen ligase domain-containing protein</fullName>
    </recommendedName>
</protein>
<feature type="transmembrane region" description="Helical" evidence="1">
    <location>
        <begin position="212"/>
        <end position="232"/>
    </location>
</feature>
<comment type="caution">
    <text evidence="2">The sequence shown here is derived from an EMBL/GenBank/DDBJ whole genome shotgun (WGS) entry which is preliminary data.</text>
</comment>
<keyword evidence="3" id="KW-1185">Reference proteome</keyword>
<evidence type="ECO:0008006" key="4">
    <source>
        <dbReference type="Google" id="ProtNLM"/>
    </source>
</evidence>
<feature type="transmembrane region" description="Helical" evidence="1">
    <location>
        <begin position="187"/>
        <end position="206"/>
    </location>
</feature>
<sequence length="429" mass="51020">MVKKTKNTKYISLSMLLVMILYMICDIFKLPEFVMWSVRTGVLLVFYKYIIFYFNIKQIDKTGFSIVIFFILWQLINFLRACYYAEGYWMWKNIVNQLFISLFYIIVLISVNLKVVRDYLKFYWFFSIPLAILSQLYYQNIQQLNYMPHILLMLCFMFIPKTHKWFLIGLMFLFLSTFEHRNDMGKLFIAFVIGISLIYLHSTVLIRVIKILQFALLFTPIILSITGYIGVFNPFQMDKYIKGDYYFIATKNKAVEKRSFKLDTRTFIYENVLYTLNKNNDFWCGRSPAFGDEGGTFEDNLITGLKGRYGNEVGIMDILLWYGLIGVVLYFLIFIRASYLAIYKSRNRIIKALGLYVSFLWMMSFIWEKPLFETFFMIDLVMLGICLSKQFRYLTDIEMKAWVSSIFVKPINVKKEPYETTLAFKRSIS</sequence>
<feature type="transmembrane region" description="Helical" evidence="1">
    <location>
        <begin position="36"/>
        <end position="54"/>
    </location>
</feature>
<keyword evidence="1" id="KW-0812">Transmembrane</keyword>
<organism evidence="2 3">
    <name type="scientific">Runella defluvii</name>
    <dbReference type="NCBI Taxonomy" id="370973"/>
    <lineage>
        <taxon>Bacteria</taxon>
        <taxon>Pseudomonadati</taxon>
        <taxon>Bacteroidota</taxon>
        <taxon>Cytophagia</taxon>
        <taxon>Cytophagales</taxon>
        <taxon>Spirosomataceae</taxon>
        <taxon>Runella</taxon>
    </lineage>
</organism>
<proteinExistence type="predicted"/>
<gene>
    <name evidence="2" type="ORF">FHS57_003615</name>
</gene>
<evidence type="ECO:0000256" key="1">
    <source>
        <dbReference type="SAM" id="Phobius"/>
    </source>
</evidence>
<reference evidence="2 3" key="1">
    <citation type="submission" date="2020-08" db="EMBL/GenBank/DDBJ databases">
        <title>Genomic Encyclopedia of Type Strains, Phase IV (KMG-IV): sequencing the most valuable type-strain genomes for metagenomic binning, comparative biology and taxonomic classification.</title>
        <authorList>
            <person name="Goeker M."/>
        </authorList>
    </citation>
    <scope>NUCLEOTIDE SEQUENCE [LARGE SCALE GENOMIC DNA]</scope>
    <source>
        <strain evidence="2 3">DSM 17976</strain>
    </source>
</reference>
<evidence type="ECO:0000313" key="3">
    <source>
        <dbReference type="Proteomes" id="UP000541352"/>
    </source>
</evidence>
<name>A0A7W5ZPF5_9BACT</name>
<feature type="transmembrane region" description="Helical" evidence="1">
    <location>
        <begin position="349"/>
        <end position="367"/>
    </location>
</feature>
<dbReference type="Proteomes" id="UP000541352">
    <property type="component" value="Unassembled WGS sequence"/>
</dbReference>
<feature type="transmembrane region" description="Helical" evidence="1">
    <location>
        <begin position="318"/>
        <end position="343"/>
    </location>
</feature>
<dbReference type="RefSeq" id="WP_183976020.1">
    <property type="nucleotide sequence ID" value="NZ_JACIBY010000007.1"/>
</dbReference>
<keyword evidence="1" id="KW-0472">Membrane</keyword>
<feature type="transmembrane region" description="Helical" evidence="1">
    <location>
        <begin position="98"/>
        <end position="115"/>
    </location>
</feature>
<feature type="transmembrane region" description="Helical" evidence="1">
    <location>
        <begin position="150"/>
        <end position="175"/>
    </location>
</feature>
<dbReference type="AlphaFoldDB" id="A0A7W5ZPF5"/>
<feature type="transmembrane region" description="Helical" evidence="1">
    <location>
        <begin position="66"/>
        <end position="86"/>
    </location>
</feature>
<dbReference type="EMBL" id="JACIBY010000007">
    <property type="protein sequence ID" value="MBB3839606.1"/>
    <property type="molecule type" value="Genomic_DNA"/>
</dbReference>